<dbReference type="EMBL" id="CM044701">
    <property type="protein sequence ID" value="KAI5681910.1"/>
    <property type="molecule type" value="Genomic_DNA"/>
</dbReference>
<comment type="caution">
    <text evidence="1">The sequence shown here is derived from an EMBL/GenBank/DDBJ whole genome shotgun (WGS) entry which is preliminary data.</text>
</comment>
<name>A0ACC0CAK6_CATRO</name>
<protein>
    <submittedName>
        <fullName evidence="1">Uncharacterized protein</fullName>
    </submittedName>
</protein>
<sequence length="549" mass="60822">MSAGGTQKSLRKTLGALKDTTTVSLAKINSDYKELDIAIVKATNHVERPAKEKHIRAIFAAISATRPRADVAYCIHALARRLAKTHNWAVALKTLIVIHRALREVDPTFQEELINYGRSRSHMLNMSHFKDDSSPNAWDYSAWVRTYALFLEERLECFRILKYDVETDRPRTKDLDTPELLEQIPALQQLLFRVLGCQPQGAAVHNFVIQLALSMVASESIKIYNAISDGTVNLVDKFFEMQRHDALRALDIYRRAGQQAERLSEFYEVCKSIDVGRGERFIKIEQPPASFLQAMEEYVREAPRASTVRRDASVDEKSKVTLAIEYKKEPEIKEVVPPPPPAAEAEVLPEPEPVKPEAPPVETPDLLGLNESNPAASELDQKNAMALAIVPVGVAEQPVSNGFANGATGWELALVEAPSSKLNAATASKLAGGLDKLTLDSLYDDAMRRSNQPVSYNPWEAAPMSNPAMLPMTTHDPFYASNTVAAPPSVQMAAMANQQQQYMQQQQQQQMMMGQPQTANPFGHPYGGAGKHPYGMPVQAYSNPYSGLL</sequence>
<reference evidence="2" key="1">
    <citation type="journal article" date="2023" name="Nat. Plants">
        <title>Single-cell RNA sequencing provides a high-resolution roadmap for understanding the multicellular compartmentation of specialized metabolism.</title>
        <authorList>
            <person name="Sun S."/>
            <person name="Shen X."/>
            <person name="Li Y."/>
            <person name="Li Y."/>
            <person name="Wang S."/>
            <person name="Li R."/>
            <person name="Zhang H."/>
            <person name="Shen G."/>
            <person name="Guo B."/>
            <person name="Wei J."/>
            <person name="Xu J."/>
            <person name="St-Pierre B."/>
            <person name="Chen S."/>
            <person name="Sun C."/>
        </authorList>
    </citation>
    <scope>NUCLEOTIDE SEQUENCE [LARGE SCALE GENOMIC DNA]</scope>
</reference>
<gene>
    <name evidence="1" type="ORF">M9H77_03138</name>
</gene>
<organism evidence="1 2">
    <name type="scientific">Catharanthus roseus</name>
    <name type="common">Madagascar periwinkle</name>
    <name type="synonym">Vinca rosea</name>
    <dbReference type="NCBI Taxonomy" id="4058"/>
    <lineage>
        <taxon>Eukaryota</taxon>
        <taxon>Viridiplantae</taxon>
        <taxon>Streptophyta</taxon>
        <taxon>Embryophyta</taxon>
        <taxon>Tracheophyta</taxon>
        <taxon>Spermatophyta</taxon>
        <taxon>Magnoliopsida</taxon>
        <taxon>eudicotyledons</taxon>
        <taxon>Gunneridae</taxon>
        <taxon>Pentapetalae</taxon>
        <taxon>asterids</taxon>
        <taxon>lamiids</taxon>
        <taxon>Gentianales</taxon>
        <taxon>Apocynaceae</taxon>
        <taxon>Rauvolfioideae</taxon>
        <taxon>Vinceae</taxon>
        <taxon>Catharanthinae</taxon>
        <taxon>Catharanthus</taxon>
    </lineage>
</organism>
<evidence type="ECO:0000313" key="2">
    <source>
        <dbReference type="Proteomes" id="UP001060085"/>
    </source>
</evidence>
<proteinExistence type="predicted"/>
<evidence type="ECO:0000313" key="1">
    <source>
        <dbReference type="EMBL" id="KAI5681910.1"/>
    </source>
</evidence>
<accession>A0ACC0CAK6</accession>
<keyword evidence="2" id="KW-1185">Reference proteome</keyword>
<dbReference type="Proteomes" id="UP001060085">
    <property type="component" value="Linkage Group LG01"/>
</dbReference>